<dbReference type="Proteomes" id="UP000620224">
    <property type="component" value="Unassembled WGS sequence"/>
</dbReference>
<evidence type="ECO:0000256" key="1">
    <source>
        <dbReference type="SAM" id="MobiDB-lite"/>
    </source>
</evidence>
<feature type="compositionally biased region" description="Low complexity" evidence="1">
    <location>
        <begin position="45"/>
        <end position="55"/>
    </location>
</feature>
<keyword evidence="2" id="KW-0732">Signal</keyword>
<dbReference type="AlphaFoldDB" id="A0A918MSS4"/>
<dbReference type="RefSeq" id="WP_190017753.1">
    <property type="nucleotide sequence ID" value="NZ_BMUE01000012.1"/>
</dbReference>
<proteinExistence type="predicted"/>
<feature type="signal peptide" evidence="2">
    <location>
        <begin position="1"/>
        <end position="22"/>
    </location>
</feature>
<protein>
    <recommendedName>
        <fullName evidence="5">Lipoprotein</fullName>
    </recommendedName>
</protein>
<dbReference type="EMBL" id="BMUE01000012">
    <property type="protein sequence ID" value="GGW68164.1"/>
    <property type="molecule type" value="Genomic_DNA"/>
</dbReference>
<evidence type="ECO:0000313" key="4">
    <source>
        <dbReference type="Proteomes" id="UP000620224"/>
    </source>
</evidence>
<gene>
    <name evidence="3" type="ORF">GCM10010503_51820</name>
</gene>
<evidence type="ECO:0000256" key="2">
    <source>
        <dbReference type="SAM" id="SignalP"/>
    </source>
</evidence>
<evidence type="ECO:0000313" key="3">
    <source>
        <dbReference type="EMBL" id="GGW68164.1"/>
    </source>
</evidence>
<name>A0A918MSS4_9ACTN</name>
<reference evidence="3" key="2">
    <citation type="submission" date="2020-09" db="EMBL/GenBank/DDBJ databases">
        <authorList>
            <person name="Sun Q."/>
            <person name="Ohkuma M."/>
        </authorList>
    </citation>
    <scope>NUCLEOTIDE SEQUENCE</scope>
    <source>
        <strain evidence="3">JCM 4490</strain>
    </source>
</reference>
<sequence length="138" mass="14472">MGRRGGPRPGAAGLPILGPALAALLCVTGCDRPADPPHPTPVPAPTRATASPPSDADLCTRLVAHWARAALDSGTYGDYQSMGLSNGQYDILRDVVTAARAVRRRQGLPAAHDLIDRQAGQACTERYRHGARTGGPWT</sequence>
<feature type="chain" id="PRO_5039248937" description="Lipoprotein" evidence="2">
    <location>
        <begin position="23"/>
        <end position="138"/>
    </location>
</feature>
<keyword evidence="4" id="KW-1185">Reference proteome</keyword>
<reference evidence="3" key="1">
    <citation type="journal article" date="2014" name="Int. J. Syst. Evol. Microbiol.">
        <title>Complete genome sequence of Corynebacterium casei LMG S-19264T (=DSM 44701T), isolated from a smear-ripened cheese.</title>
        <authorList>
            <consortium name="US DOE Joint Genome Institute (JGI-PGF)"/>
            <person name="Walter F."/>
            <person name="Albersmeier A."/>
            <person name="Kalinowski J."/>
            <person name="Ruckert C."/>
        </authorList>
    </citation>
    <scope>NUCLEOTIDE SEQUENCE</scope>
    <source>
        <strain evidence="3">JCM 4490</strain>
    </source>
</reference>
<organism evidence="3 4">
    <name type="scientific">Streptomyces lucensis JCM 4490</name>
    <dbReference type="NCBI Taxonomy" id="1306176"/>
    <lineage>
        <taxon>Bacteria</taxon>
        <taxon>Bacillati</taxon>
        <taxon>Actinomycetota</taxon>
        <taxon>Actinomycetes</taxon>
        <taxon>Kitasatosporales</taxon>
        <taxon>Streptomycetaceae</taxon>
        <taxon>Streptomyces</taxon>
    </lineage>
</organism>
<evidence type="ECO:0008006" key="5">
    <source>
        <dbReference type="Google" id="ProtNLM"/>
    </source>
</evidence>
<comment type="caution">
    <text evidence="3">The sequence shown here is derived from an EMBL/GenBank/DDBJ whole genome shotgun (WGS) entry which is preliminary data.</text>
</comment>
<feature type="region of interest" description="Disordered" evidence="1">
    <location>
        <begin position="34"/>
        <end position="55"/>
    </location>
</feature>
<accession>A0A918MSS4</accession>